<keyword evidence="3" id="KW-0238">DNA-binding</keyword>
<evidence type="ECO:0000256" key="4">
    <source>
        <dbReference type="ARBA" id="ARBA00023163"/>
    </source>
</evidence>
<dbReference type="GO" id="GO:0000976">
    <property type="term" value="F:transcription cis-regulatory region binding"/>
    <property type="evidence" value="ECO:0007669"/>
    <property type="project" value="TreeGrafter"/>
</dbReference>
<dbReference type="PANTHER" id="PTHR30146">
    <property type="entry name" value="LACI-RELATED TRANSCRIPTIONAL REPRESSOR"/>
    <property type="match status" value="1"/>
</dbReference>
<dbReference type="SMART" id="SM00354">
    <property type="entry name" value="HTH_LACI"/>
    <property type="match status" value="1"/>
</dbReference>
<evidence type="ECO:0000313" key="7">
    <source>
        <dbReference type="Proteomes" id="UP000580517"/>
    </source>
</evidence>
<accession>A0A853F5W1</accession>
<dbReference type="CDD" id="cd01392">
    <property type="entry name" value="HTH_LacI"/>
    <property type="match status" value="1"/>
</dbReference>
<dbReference type="InterPro" id="IPR000843">
    <property type="entry name" value="HTH_LacI"/>
</dbReference>
<dbReference type="GO" id="GO:0003700">
    <property type="term" value="F:DNA-binding transcription factor activity"/>
    <property type="evidence" value="ECO:0007669"/>
    <property type="project" value="TreeGrafter"/>
</dbReference>
<dbReference type="EMBL" id="JACCEW010000001">
    <property type="protein sequence ID" value="NYT35924.1"/>
    <property type="molecule type" value="Genomic_DNA"/>
</dbReference>
<dbReference type="CDD" id="cd06281">
    <property type="entry name" value="PBP1_LacI-like"/>
    <property type="match status" value="1"/>
</dbReference>
<keyword evidence="1" id="KW-0678">Repressor</keyword>
<name>A0A853F5W1_9BURK</name>
<dbReference type="InterPro" id="IPR028082">
    <property type="entry name" value="Peripla_BP_I"/>
</dbReference>
<dbReference type="SUPFAM" id="SSF53822">
    <property type="entry name" value="Periplasmic binding protein-like I"/>
    <property type="match status" value="1"/>
</dbReference>
<keyword evidence="2" id="KW-0805">Transcription regulation</keyword>
<dbReference type="InterPro" id="IPR010982">
    <property type="entry name" value="Lambda_DNA-bd_dom_sf"/>
</dbReference>
<evidence type="ECO:0000256" key="2">
    <source>
        <dbReference type="ARBA" id="ARBA00023015"/>
    </source>
</evidence>
<organism evidence="6 7">
    <name type="scientific">Allopusillimonas soli</name>
    <dbReference type="NCBI Taxonomy" id="659016"/>
    <lineage>
        <taxon>Bacteria</taxon>
        <taxon>Pseudomonadati</taxon>
        <taxon>Pseudomonadota</taxon>
        <taxon>Betaproteobacteria</taxon>
        <taxon>Burkholderiales</taxon>
        <taxon>Alcaligenaceae</taxon>
        <taxon>Allopusillimonas</taxon>
    </lineage>
</organism>
<reference evidence="6 7" key="1">
    <citation type="submission" date="2020-07" db="EMBL/GenBank/DDBJ databases">
        <title>Taxonomic revisions and descriptions of new bacterial species based on genomic comparisons in the high-G+C-content subgroup of the family Alcaligenaceae.</title>
        <authorList>
            <person name="Szabo A."/>
            <person name="Felfoldi T."/>
        </authorList>
    </citation>
    <scope>NUCLEOTIDE SEQUENCE [LARGE SCALE GENOMIC DNA]</scope>
    <source>
        <strain evidence="6 7">DSM 25264</strain>
    </source>
</reference>
<dbReference type="PANTHER" id="PTHR30146:SF148">
    <property type="entry name" value="HTH-TYPE TRANSCRIPTIONAL REPRESSOR PURR-RELATED"/>
    <property type="match status" value="1"/>
</dbReference>
<dbReference type="Pfam" id="PF00356">
    <property type="entry name" value="LacI"/>
    <property type="match status" value="1"/>
</dbReference>
<keyword evidence="4" id="KW-0804">Transcription</keyword>
<sequence length="351" mass="38535">MGFQDVKKISIRDVAALAGVSVGSASRVLNNAPNVTEDVRVKVERAVSVLQYRPNHAAQSLRSQTSKTIGCLFSDVSNPLYARAFRALEGCFRPDGYMLLLSNGLNDPEREIEILRTFQLRGMDGVIIAPGNERHAEVLDAVNRLSMPVVIYDRDMAVDCDAILLDHFNGVKTAVKHLISLGHQRIGIALWHGHSRPVRRRLAGYKAAFRELGLDVPNLIMQEATSTSSVFEDMMQTLRSDEPPTAMIVQGTYTLISALRAISRMGLRVPADISVIALGDTEFAQTYDPPLTALRTPIEQIAQKARLLLLERINGRRGNDDADHIGTAPTKELIPYEFIVRESCAPPGGAG</sequence>
<dbReference type="InterPro" id="IPR046335">
    <property type="entry name" value="LacI/GalR-like_sensor"/>
</dbReference>
<dbReference type="AlphaFoldDB" id="A0A853F5W1"/>
<dbReference type="OrthoDB" id="8770794at2"/>
<evidence type="ECO:0000256" key="1">
    <source>
        <dbReference type="ARBA" id="ARBA00022491"/>
    </source>
</evidence>
<dbReference type="Proteomes" id="UP000580517">
    <property type="component" value="Unassembled WGS sequence"/>
</dbReference>
<dbReference type="Gene3D" id="3.40.50.2300">
    <property type="match status" value="2"/>
</dbReference>
<dbReference type="Pfam" id="PF13377">
    <property type="entry name" value="Peripla_BP_3"/>
    <property type="match status" value="1"/>
</dbReference>
<keyword evidence="7" id="KW-1185">Reference proteome</keyword>
<comment type="caution">
    <text evidence="6">The sequence shown here is derived from an EMBL/GenBank/DDBJ whole genome shotgun (WGS) entry which is preliminary data.</text>
</comment>
<protein>
    <submittedName>
        <fullName evidence="6">Substrate-binding domain-containing protein</fullName>
    </submittedName>
</protein>
<proteinExistence type="predicted"/>
<evidence type="ECO:0000259" key="5">
    <source>
        <dbReference type="PROSITE" id="PS50932"/>
    </source>
</evidence>
<gene>
    <name evidence="6" type="ORF">H0A68_03495</name>
</gene>
<dbReference type="SUPFAM" id="SSF47413">
    <property type="entry name" value="lambda repressor-like DNA-binding domains"/>
    <property type="match status" value="1"/>
</dbReference>
<feature type="domain" description="HTH lacI-type" evidence="5">
    <location>
        <begin position="9"/>
        <end position="63"/>
    </location>
</feature>
<dbReference type="PROSITE" id="PS50932">
    <property type="entry name" value="HTH_LACI_2"/>
    <property type="match status" value="1"/>
</dbReference>
<dbReference type="Gene3D" id="1.10.260.40">
    <property type="entry name" value="lambda repressor-like DNA-binding domains"/>
    <property type="match status" value="1"/>
</dbReference>
<evidence type="ECO:0000313" key="6">
    <source>
        <dbReference type="EMBL" id="NYT35924.1"/>
    </source>
</evidence>
<dbReference type="PROSITE" id="PS00356">
    <property type="entry name" value="HTH_LACI_1"/>
    <property type="match status" value="1"/>
</dbReference>
<dbReference type="RefSeq" id="WP_129967855.1">
    <property type="nucleotide sequence ID" value="NZ_JACCEW010000001.1"/>
</dbReference>
<evidence type="ECO:0000256" key="3">
    <source>
        <dbReference type="ARBA" id="ARBA00023125"/>
    </source>
</evidence>